<dbReference type="Proteomes" id="UP000001568">
    <property type="component" value="Chromosome 2"/>
</dbReference>
<dbReference type="HOGENOM" id="CLU_030466_1_1_1"/>
<dbReference type="InterPro" id="IPR027417">
    <property type="entry name" value="P-loop_NTPase"/>
</dbReference>
<dbReference type="AlphaFoldDB" id="A4RSU0"/>
<keyword evidence="2" id="KW-0418">Kinase</keyword>
<dbReference type="InterPro" id="IPR031314">
    <property type="entry name" value="DNK_dom"/>
</dbReference>
<protein>
    <submittedName>
        <fullName evidence="2">Deoxyribonucleoside kinase, putative</fullName>
    </submittedName>
</protein>
<dbReference type="CDD" id="cd01673">
    <property type="entry name" value="dNK"/>
    <property type="match status" value="1"/>
</dbReference>
<proteinExistence type="predicted"/>
<sequence length="303" mass="35453">MPCRLTPTRQFERLVCLRNVSQTTRRRGHRQVLRMYRCSRQALDTAYKVSLCVEGNISSGKSTFLSEVLSSASRLEDLVYTVPEPVQSWQSVPRKSASNPPHNLLKEFYTNPERYAYVFQNYVFMTRYLQERQSAGTSKLLRITERSVFSDRNVFVESVHEQGWLSELEADLYNAWLYPMINALPSLIPDGFIYLRVEPDVCMERLQRRARGEELNITLEYLESLHYKHEKWLLQDVRALTVGKKHQETLTIGFVTDHMCSQFKKKPVLILEFGHDVDFSSDDKTVEQLGKKVRAFYDYISDE</sequence>
<feature type="domain" description="Deoxynucleoside kinase" evidence="1">
    <location>
        <begin position="51"/>
        <end position="296"/>
    </location>
</feature>
<gene>
    <name evidence="2" type="primary">DrnK</name>
    <name evidence="2" type="ORF">OSTLU_119574</name>
</gene>
<dbReference type="GO" id="GO:0005737">
    <property type="term" value="C:cytoplasm"/>
    <property type="evidence" value="ECO:0007669"/>
    <property type="project" value="TreeGrafter"/>
</dbReference>
<dbReference type="RefSeq" id="XP_001416431.1">
    <property type="nucleotide sequence ID" value="XM_001416394.1"/>
</dbReference>
<accession>A4RSU0</accession>
<reference evidence="2 3" key="1">
    <citation type="journal article" date="2007" name="Proc. Natl. Acad. Sci. U.S.A.">
        <title>The tiny eukaryote Ostreococcus provides genomic insights into the paradox of plankton speciation.</title>
        <authorList>
            <person name="Palenik B."/>
            <person name="Grimwood J."/>
            <person name="Aerts A."/>
            <person name="Rouze P."/>
            <person name="Salamov A."/>
            <person name="Putnam N."/>
            <person name="Dupont C."/>
            <person name="Jorgensen R."/>
            <person name="Derelle E."/>
            <person name="Rombauts S."/>
            <person name="Zhou K."/>
            <person name="Otillar R."/>
            <person name="Merchant S.S."/>
            <person name="Podell S."/>
            <person name="Gaasterland T."/>
            <person name="Napoli C."/>
            <person name="Gendler K."/>
            <person name="Manuell A."/>
            <person name="Tai V."/>
            <person name="Vallon O."/>
            <person name="Piganeau G."/>
            <person name="Jancek S."/>
            <person name="Heijde M."/>
            <person name="Jabbari K."/>
            <person name="Bowler C."/>
            <person name="Lohr M."/>
            <person name="Robbens S."/>
            <person name="Werner G."/>
            <person name="Dubchak I."/>
            <person name="Pazour G.J."/>
            <person name="Ren Q."/>
            <person name="Paulsen I."/>
            <person name="Delwiche C."/>
            <person name="Schmutz J."/>
            <person name="Rokhsar D."/>
            <person name="Van de Peer Y."/>
            <person name="Moreau H."/>
            <person name="Grigoriev I.V."/>
        </authorList>
    </citation>
    <scope>NUCLEOTIDE SEQUENCE [LARGE SCALE GENOMIC DNA]</scope>
    <source>
        <strain evidence="2 3">CCE9901</strain>
    </source>
</reference>
<organism evidence="2 3">
    <name type="scientific">Ostreococcus lucimarinus (strain CCE9901)</name>
    <dbReference type="NCBI Taxonomy" id="436017"/>
    <lineage>
        <taxon>Eukaryota</taxon>
        <taxon>Viridiplantae</taxon>
        <taxon>Chlorophyta</taxon>
        <taxon>Mamiellophyceae</taxon>
        <taxon>Mamiellales</taxon>
        <taxon>Bathycoccaceae</taxon>
        <taxon>Ostreococcus</taxon>
    </lineage>
</organism>
<dbReference type="GO" id="GO:0019136">
    <property type="term" value="F:deoxynucleoside kinase activity"/>
    <property type="evidence" value="ECO:0007669"/>
    <property type="project" value="TreeGrafter"/>
</dbReference>
<evidence type="ECO:0000313" key="3">
    <source>
        <dbReference type="Proteomes" id="UP000001568"/>
    </source>
</evidence>
<dbReference type="Gene3D" id="3.40.50.300">
    <property type="entry name" value="P-loop containing nucleotide triphosphate hydrolases"/>
    <property type="match status" value="1"/>
</dbReference>
<evidence type="ECO:0000259" key="1">
    <source>
        <dbReference type="Pfam" id="PF01712"/>
    </source>
</evidence>
<dbReference type="PANTHER" id="PTHR10513">
    <property type="entry name" value="DEOXYNUCLEOSIDE KINASE"/>
    <property type="match status" value="1"/>
</dbReference>
<dbReference type="Gramene" id="ABO94724">
    <property type="protein sequence ID" value="ABO94724"/>
    <property type="gene ID" value="OSTLU_119574"/>
</dbReference>
<dbReference type="OMA" id="PARWAFT"/>
<evidence type="ECO:0000313" key="2">
    <source>
        <dbReference type="EMBL" id="ABO94724.1"/>
    </source>
</evidence>
<dbReference type="STRING" id="436017.A4RSU0"/>
<dbReference type="KEGG" id="olu:OSTLU_119574"/>
<dbReference type="GeneID" id="5000158"/>
<dbReference type="Pfam" id="PF01712">
    <property type="entry name" value="dNK"/>
    <property type="match status" value="1"/>
</dbReference>
<dbReference type="EMBL" id="CP000582">
    <property type="protein sequence ID" value="ABO94724.1"/>
    <property type="molecule type" value="Genomic_DNA"/>
</dbReference>
<dbReference type="eggNOG" id="KOG4235">
    <property type="taxonomic scope" value="Eukaryota"/>
</dbReference>
<keyword evidence="2" id="KW-0808">Transferase</keyword>
<dbReference type="SUPFAM" id="SSF52540">
    <property type="entry name" value="P-loop containing nucleoside triphosphate hydrolases"/>
    <property type="match status" value="1"/>
</dbReference>
<dbReference type="PANTHER" id="PTHR10513:SF35">
    <property type="entry name" value="DEOXYADENOSINE KINASE"/>
    <property type="match status" value="1"/>
</dbReference>
<dbReference type="InterPro" id="IPR050566">
    <property type="entry name" value="Deoxyribonucleoside_kinase"/>
</dbReference>
<name>A4RSU0_OSTLU</name>
<keyword evidence="3" id="KW-1185">Reference proteome</keyword>
<dbReference type="OrthoDB" id="567086at2759"/>